<feature type="region of interest" description="Disordered" evidence="1">
    <location>
        <begin position="28"/>
        <end position="57"/>
    </location>
</feature>
<dbReference type="AlphaFoldDB" id="A0AA35NSL3"/>
<sequence length="106" mass="11646">MTTGLGSFKIGLDKLMDDGSINEWLLGMTGKHQSKSRPTTAPAARKKTAEGNSKKNSTAYRTLSKIVAADEHQDQSWAITEKRHTAKWTCLFSPSSLLFAALFNIC</sequence>
<protein>
    <submittedName>
        <fullName evidence="2">Uncharacterized protein</fullName>
    </submittedName>
</protein>
<proteinExistence type="predicted"/>
<reference evidence="2" key="1">
    <citation type="submission" date="2022-12" db="EMBL/GenBank/DDBJ databases">
        <authorList>
            <person name="Alioto T."/>
            <person name="Alioto T."/>
            <person name="Gomez Garrido J."/>
        </authorList>
    </citation>
    <scope>NUCLEOTIDE SEQUENCE</scope>
</reference>
<name>A0AA35NSL3_9SAUR</name>
<dbReference type="Proteomes" id="UP001178461">
    <property type="component" value="Chromosome 1"/>
</dbReference>
<keyword evidence="3" id="KW-1185">Reference proteome</keyword>
<organism evidence="2 3">
    <name type="scientific">Podarcis lilfordi</name>
    <name type="common">Lilford's wall lizard</name>
    <dbReference type="NCBI Taxonomy" id="74358"/>
    <lineage>
        <taxon>Eukaryota</taxon>
        <taxon>Metazoa</taxon>
        <taxon>Chordata</taxon>
        <taxon>Craniata</taxon>
        <taxon>Vertebrata</taxon>
        <taxon>Euteleostomi</taxon>
        <taxon>Lepidosauria</taxon>
        <taxon>Squamata</taxon>
        <taxon>Bifurcata</taxon>
        <taxon>Unidentata</taxon>
        <taxon>Episquamata</taxon>
        <taxon>Laterata</taxon>
        <taxon>Lacertibaenia</taxon>
        <taxon>Lacertidae</taxon>
        <taxon>Podarcis</taxon>
    </lineage>
</organism>
<evidence type="ECO:0000256" key="1">
    <source>
        <dbReference type="SAM" id="MobiDB-lite"/>
    </source>
</evidence>
<dbReference type="EMBL" id="OX395126">
    <property type="protein sequence ID" value="CAI5762311.1"/>
    <property type="molecule type" value="Genomic_DNA"/>
</dbReference>
<gene>
    <name evidence="2" type="ORF">PODLI_1B020766</name>
</gene>
<evidence type="ECO:0000313" key="2">
    <source>
        <dbReference type="EMBL" id="CAI5762311.1"/>
    </source>
</evidence>
<evidence type="ECO:0000313" key="3">
    <source>
        <dbReference type="Proteomes" id="UP001178461"/>
    </source>
</evidence>
<accession>A0AA35NSL3</accession>